<keyword evidence="2" id="KW-0560">Oxidoreductase</keyword>
<evidence type="ECO:0000313" key="2">
    <source>
        <dbReference type="EMBL" id="QHG64624.1"/>
    </source>
</evidence>
<proteinExistence type="predicted"/>
<dbReference type="AlphaFoldDB" id="A0A6I6XG44"/>
<name>A0A6I6XG44_PSEPU</name>
<dbReference type="Pfam" id="PF03992">
    <property type="entry name" value="ABM"/>
    <property type="match status" value="1"/>
</dbReference>
<dbReference type="Gene3D" id="3.30.70.100">
    <property type="match status" value="1"/>
</dbReference>
<dbReference type="EMBL" id="CP026115">
    <property type="protein sequence ID" value="QHG64624.1"/>
    <property type="molecule type" value="Genomic_DNA"/>
</dbReference>
<reference evidence="2 3" key="1">
    <citation type="submission" date="2020-02" db="EMBL/GenBank/DDBJ databases">
        <title>Pseudomonas Putida W5 Complete Genome Assembly.</title>
        <authorList>
            <person name="Yuan Z.-C."/>
            <person name="Shaw G.A."/>
            <person name="Cusano A.D."/>
            <person name="Caddey B.J."/>
            <person name="Weselowski B.J."/>
        </authorList>
    </citation>
    <scope>NUCLEOTIDE SEQUENCE [LARGE SCALE GENOMIC DNA]</scope>
    <source>
        <strain evidence="2 3">W5</strain>
    </source>
</reference>
<dbReference type="InterPro" id="IPR011008">
    <property type="entry name" value="Dimeric_a/b-barrel"/>
</dbReference>
<evidence type="ECO:0000259" key="1">
    <source>
        <dbReference type="PROSITE" id="PS51725"/>
    </source>
</evidence>
<dbReference type="PANTHER" id="PTHR33336:SF15">
    <property type="entry name" value="ABM DOMAIN-CONTAINING PROTEIN"/>
    <property type="match status" value="1"/>
</dbReference>
<dbReference type="SUPFAM" id="SSF54909">
    <property type="entry name" value="Dimeric alpha+beta barrel"/>
    <property type="match status" value="1"/>
</dbReference>
<organism evidence="2 3">
    <name type="scientific">Pseudomonas putida</name>
    <name type="common">Arthrobacter siderocapsulatus</name>
    <dbReference type="NCBI Taxonomy" id="303"/>
    <lineage>
        <taxon>Bacteria</taxon>
        <taxon>Pseudomonadati</taxon>
        <taxon>Pseudomonadota</taxon>
        <taxon>Gammaproteobacteria</taxon>
        <taxon>Pseudomonadales</taxon>
        <taxon>Pseudomonadaceae</taxon>
        <taxon>Pseudomonas</taxon>
    </lineage>
</organism>
<protein>
    <submittedName>
        <fullName evidence="2">Antibiotic biosynthesis monooxygenase</fullName>
    </submittedName>
</protein>
<accession>A0A6I6XG44</accession>
<gene>
    <name evidence="2" type="ORF">C2H86_09445</name>
</gene>
<dbReference type="InterPro" id="IPR050744">
    <property type="entry name" value="AI-2_Isomerase_LsrG"/>
</dbReference>
<keyword evidence="2" id="KW-0503">Monooxygenase</keyword>
<feature type="domain" description="ABM" evidence="1">
    <location>
        <begin position="4"/>
        <end position="93"/>
    </location>
</feature>
<dbReference type="PROSITE" id="PS51725">
    <property type="entry name" value="ABM"/>
    <property type="match status" value="1"/>
</dbReference>
<dbReference type="GO" id="GO:0004497">
    <property type="term" value="F:monooxygenase activity"/>
    <property type="evidence" value="ECO:0007669"/>
    <property type="project" value="UniProtKB-KW"/>
</dbReference>
<dbReference type="RefSeq" id="WP_159409996.1">
    <property type="nucleotide sequence ID" value="NZ_CP026115.2"/>
</dbReference>
<sequence>MSTLYVTASFMVKAQGLEEVLAVLATLSQHTLLEPGCLDYGYYQSLEDPLQLTSFEVWQDEDNEAAHWRSEHLAAALSQVAGWLQGAPQVSKYRRVC</sequence>
<evidence type="ECO:0000313" key="3">
    <source>
        <dbReference type="Proteomes" id="UP000464480"/>
    </source>
</evidence>
<dbReference type="InterPro" id="IPR007138">
    <property type="entry name" value="ABM_dom"/>
</dbReference>
<dbReference type="PANTHER" id="PTHR33336">
    <property type="entry name" value="QUINOL MONOOXYGENASE YGIN-RELATED"/>
    <property type="match status" value="1"/>
</dbReference>
<dbReference type="Proteomes" id="UP000464480">
    <property type="component" value="Chromosome"/>
</dbReference>